<evidence type="ECO:0000313" key="1">
    <source>
        <dbReference type="EMBL" id="KKN55686.1"/>
    </source>
</evidence>
<dbReference type="AlphaFoldDB" id="A0A0F9U2Y1"/>
<protein>
    <submittedName>
        <fullName evidence="1">Uncharacterized protein</fullName>
    </submittedName>
</protein>
<gene>
    <name evidence="1" type="ORF">LCGC14_0579880</name>
</gene>
<reference evidence="1" key="1">
    <citation type="journal article" date="2015" name="Nature">
        <title>Complex archaea that bridge the gap between prokaryotes and eukaryotes.</title>
        <authorList>
            <person name="Spang A."/>
            <person name="Saw J.H."/>
            <person name="Jorgensen S.L."/>
            <person name="Zaremba-Niedzwiedzka K."/>
            <person name="Martijn J."/>
            <person name="Lind A.E."/>
            <person name="van Eijk R."/>
            <person name="Schleper C."/>
            <person name="Guy L."/>
            <person name="Ettema T.J."/>
        </authorList>
    </citation>
    <scope>NUCLEOTIDE SEQUENCE</scope>
</reference>
<dbReference type="EMBL" id="LAZR01000875">
    <property type="protein sequence ID" value="KKN55686.1"/>
    <property type="molecule type" value="Genomic_DNA"/>
</dbReference>
<name>A0A0F9U2Y1_9ZZZZ</name>
<accession>A0A0F9U2Y1</accession>
<sequence length="120" mass="13874">MNNDENTKKRIAEKHDWWEKSQKAKEDLKKHNAVLGKGLVVGKIFQIGVGDGYAFYEVIRINKTTVSVKWVENEFLNPDEYMDFMIGGESTINKDKIQCIIECEEIRNNVLSKTSNFTQT</sequence>
<proteinExistence type="predicted"/>
<comment type="caution">
    <text evidence="1">The sequence shown here is derived from an EMBL/GenBank/DDBJ whole genome shotgun (WGS) entry which is preliminary data.</text>
</comment>
<organism evidence="1">
    <name type="scientific">marine sediment metagenome</name>
    <dbReference type="NCBI Taxonomy" id="412755"/>
    <lineage>
        <taxon>unclassified sequences</taxon>
        <taxon>metagenomes</taxon>
        <taxon>ecological metagenomes</taxon>
    </lineage>
</organism>